<dbReference type="GO" id="GO:0005524">
    <property type="term" value="F:ATP binding"/>
    <property type="evidence" value="ECO:0007669"/>
    <property type="project" value="UniProtKB-KW"/>
</dbReference>
<evidence type="ECO:0000256" key="6">
    <source>
        <dbReference type="ARBA" id="ARBA00022777"/>
    </source>
</evidence>
<dbReference type="InterPro" id="IPR036890">
    <property type="entry name" value="HATPase_C_sf"/>
</dbReference>
<keyword evidence="9" id="KW-1133">Transmembrane helix</keyword>
<keyword evidence="4" id="KW-0808">Transferase</keyword>
<comment type="catalytic activity">
    <reaction evidence="1">
        <text>ATP + protein L-histidine = ADP + protein N-phospho-L-histidine.</text>
        <dbReference type="EC" id="2.7.13.3"/>
    </reaction>
</comment>
<evidence type="ECO:0000256" key="4">
    <source>
        <dbReference type="ARBA" id="ARBA00022679"/>
    </source>
</evidence>
<dbReference type="GO" id="GO:0004673">
    <property type="term" value="F:protein histidine kinase activity"/>
    <property type="evidence" value="ECO:0007669"/>
    <property type="project" value="UniProtKB-EC"/>
</dbReference>
<sequence length="756" mass="86547">MLLEHGTYSENITLWKQVKRWLLCCILSLTCISGRLYAQYYPAPAPVAANQLHTLSTRLKTTRNAHERIQTLNALCNLYHNLPYKNPADLTLAEQYAKQALAEGTRINDQAGMSEALLLLGQLYYFSDALDSFEQLPGKANDSTRAKLFLQLSFYIWGRDAKDKTQDYLRSNDYARKAAAITERLGLKDLTLMAARNIAINNLYLKKPDAEADVLKIIATYKRTGYKKLQYIYYPLTCYFDFVRQTDKSYYYSEAAVTAVDATRDTLSAGDIYIEKSVLAYRREKYEEAINACKQALKYYEHQPSIYYVSSPMVHEIISAAYNKMGKKTEATNYILNALHQYPPRGTQDSITYLYRLGNAFREEKAFDKSETYFKQLYAISSRLHKDEDYANISLGHVYLDAGEFEKARHYLYKGLSLVKPEENTAGLRYLHYMIYLADSATQHYLTAIEHLNKSNDQAAAEARLEQDKVVRQMEVAYKAREKEQELKLKNQNIIFLQRQAQAQKEKLKQSEKIGLLTAGALVLALAIMVLLFFFYRQKQKSSREMTHKNQQLQKLVSEKEWLLKEVHHRVKNNLHTIFCLLESQARTATPEARNALEKSTHRIYAMSLFHQKVYQSGNIQQVDFGNYMREFLLFLQEGFDLETRNIRVTHEMTSISLPLNLAMPLALIANEALTNAAKYAFEGRSSGEINLSLHPHEQAYKMTISDDGIGITHPGSSDRQSLGMELMHGLCADIGAAINFEVNNGTRINIAFNAG</sequence>
<dbReference type="Pfam" id="PF07568">
    <property type="entry name" value="HisKA_2"/>
    <property type="match status" value="1"/>
</dbReference>
<dbReference type="KEGG" id="cpi:Cpin_2086"/>
<dbReference type="Gene3D" id="1.25.40.10">
    <property type="entry name" value="Tetratricopeptide repeat domain"/>
    <property type="match status" value="1"/>
</dbReference>
<reference evidence="11 12" key="2">
    <citation type="journal article" date="2010" name="Stand. Genomic Sci.">
        <title>Complete genome sequence of Chitinophaga pinensis type strain (UQM 2034).</title>
        <authorList>
            <person name="Glavina Del Rio T."/>
            <person name="Abt B."/>
            <person name="Spring S."/>
            <person name="Lapidus A."/>
            <person name="Nolan M."/>
            <person name="Tice H."/>
            <person name="Copeland A."/>
            <person name="Cheng J.F."/>
            <person name="Chen F."/>
            <person name="Bruce D."/>
            <person name="Goodwin L."/>
            <person name="Pitluck S."/>
            <person name="Ivanova N."/>
            <person name="Mavromatis K."/>
            <person name="Mikhailova N."/>
            <person name="Pati A."/>
            <person name="Chen A."/>
            <person name="Palaniappan K."/>
            <person name="Land M."/>
            <person name="Hauser L."/>
            <person name="Chang Y.J."/>
            <person name="Jeffries C.D."/>
            <person name="Chain P."/>
            <person name="Saunders E."/>
            <person name="Detter J.C."/>
            <person name="Brettin T."/>
            <person name="Rohde M."/>
            <person name="Goker M."/>
            <person name="Bristow J."/>
            <person name="Eisen J.A."/>
            <person name="Markowitz V."/>
            <person name="Hugenholtz P."/>
            <person name="Kyrpides N.C."/>
            <person name="Klenk H.P."/>
            <person name="Lucas S."/>
        </authorList>
    </citation>
    <scope>NUCLEOTIDE SEQUENCE [LARGE SCALE GENOMIC DNA]</scope>
    <source>
        <strain evidence="12">ATCC 43595 / DSM 2588 / LMG 13176 / NBRC 15968 / NCIMB 11800 / UQM 2034</strain>
    </source>
</reference>
<dbReference type="PANTHER" id="PTHR41523">
    <property type="entry name" value="TWO-COMPONENT SYSTEM SENSOR PROTEIN"/>
    <property type="match status" value="1"/>
</dbReference>
<evidence type="ECO:0000256" key="9">
    <source>
        <dbReference type="SAM" id="Phobius"/>
    </source>
</evidence>
<proteinExistence type="predicted"/>
<keyword evidence="6 11" id="KW-0418">Kinase</keyword>
<dbReference type="EMBL" id="CP001699">
    <property type="protein sequence ID" value="ACU59579.1"/>
    <property type="molecule type" value="Genomic_DNA"/>
</dbReference>
<name>A0A979G2F9_CHIPD</name>
<dbReference type="InterPro" id="IPR019734">
    <property type="entry name" value="TPR_rpt"/>
</dbReference>
<reference evidence="12" key="1">
    <citation type="submission" date="2009-08" db="EMBL/GenBank/DDBJ databases">
        <title>The complete genome of Chitinophaga pinensis DSM 2588.</title>
        <authorList>
            <consortium name="US DOE Joint Genome Institute (JGI-PGF)"/>
            <person name="Lucas S."/>
            <person name="Copeland A."/>
            <person name="Lapidus A."/>
            <person name="Glavina del Rio T."/>
            <person name="Dalin E."/>
            <person name="Tice H."/>
            <person name="Bruce D."/>
            <person name="Goodwin L."/>
            <person name="Pitluck S."/>
            <person name="Kyrpides N."/>
            <person name="Mavromatis K."/>
            <person name="Ivanova N."/>
            <person name="Mikhailova N."/>
            <person name="Sims D."/>
            <person name="Meinche L."/>
            <person name="Brettin T."/>
            <person name="Detter J.C."/>
            <person name="Han C."/>
            <person name="Larimer F."/>
            <person name="Land M."/>
            <person name="Hauser L."/>
            <person name="Markowitz V."/>
            <person name="Cheng J.-F."/>
            <person name="Hugenholtz P."/>
            <person name="Woyke T."/>
            <person name="Wu D."/>
            <person name="Spring S."/>
            <person name="Klenk H.-P."/>
            <person name="Eisen J.A."/>
        </authorList>
    </citation>
    <scope>NUCLEOTIDE SEQUENCE [LARGE SCALE GENOMIC DNA]</scope>
    <source>
        <strain evidence="12">ATCC 43595 / DSM 2588 / LMG 13176 / NBRC 15968 / NCIMB 11800 / UQM 2034</strain>
    </source>
</reference>
<keyword evidence="3" id="KW-0597">Phosphoprotein</keyword>
<evidence type="ECO:0000256" key="2">
    <source>
        <dbReference type="ARBA" id="ARBA00012438"/>
    </source>
</evidence>
<keyword evidence="7" id="KW-0067">ATP-binding</keyword>
<organism evidence="11 12">
    <name type="scientific">Chitinophaga pinensis (strain ATCC 43595 / DSM 2588 / LMG 13176 / NBRC 15968 / NCIMB 11800 / UQM 2034)</name>
    <dbReference type="NCBI Taxonomy" id="485918"/>
    <lineage>
        <taxon>Bacteria</taxon>
        <taxon>Pseudomonadati</taxon>
        <taxon>Bacteroidota</taxon>
        <taxon>Chitinophagia</taxon>
        <taxon>Chitinophagales</taxon>
        <taxon>Chitinophagaceae</taxon>
        <taxon>Chitinophaga</taxon>
    </lineage>
</organism>
<dbReference type="InterPro" id="IPR011990">
    <property type="entry name" value="TPR-like_helical_dom_sf"/>
</dbReference>
<keyword evidence="9" id="KW-0812">Transmembrane</keyword>
<feature type="transmembrane region" description="Helical" evidence="9">
    <location>
        <begin position="514"/>
        <end position="536"/>
    </location>
</feature>
<dbReference type="SUPFAM" id="SSF55874">
    <property type="entry name" value="ATPase domain of HSP90 chaperone/DNA topoisomerase II/histidine kinase"/>
    <property type="match status" value="1"/>
</dbReference>
<keyword evidence="5" id="KW-0547">Nucleotide-binding</keyword>
<dbReference type="SMART" id="SM00028">
    <property type="entry name" value="TPR"/>
    <property type="match status" value="4"/>
</dbReference>
<dbReference type="InterPro" id="IPR003594">
    <property type="entry name" value="HATPase_dom"/>
</dbReference>
<evidence type="ECO:0000256" key="7">
    <source>
        <dbReference type="ARBA" id="ARBA00022840"/>
    </source>
</evidence>
<dbReference type="PANTHER" id="PTHR41523:SF8">
    <property type="entry name" value="ETHYLENE RESPONSE SENSOR PROTEIN"/>
    <property type="match status" value="1"/>
</dbReference>
<dbReference type="InterPro" id="IPR011495">
    <property type="entry name" value="Sig_transdc_His_kin_sub2_dim/P"/>
</dbReference>
<dbReference type="SUPFAM" id="SSF48452">
    <property type="entry name" value="TPR-like"/>
    <property type="match status" value="1"/>
</dbReference>
<dbReference type="AlphaFoldDB" id="A0A979G2F9"/>
<keyword evidence="9" id="KW-0472">Membrane</keyword>
<dbReference type="Proteomes" id="UP000002215">
    <property type="component" value="Chromosome"/>
</dbReference>
<dbReference type="Gene3D" id="3.30.450.20">
    <property type="entry name" value="PAS domain"/>
    <property type="match status" value="1"/>
</dbReference>
<evidence type="ECO:0000259" key="10">
    <source>
        <dbReference type="SMART" id="SM00387"/>
    </source>
</evidence>
<evidence type="ECO:0000256" key="5">
    <source>
        <dbReference type="ARBA" id="ARBA00022741"/>
    </source>
</evidence>
<accession>A0A979G2F9</accession>
<evidence type="ECO:0000256" key="8">
    <source>
        <dbReference type="SAM" id="Coils"/>
    </source>
</evidence>
<evidence type="ECO:0000256" key="3">
    <source>
        <dbReference type="ARBA" id="ARBA00022553"/>
    </source>
</evidence>
<keyword evidence="8" id="KW-0175">Coiled coil</keyword>
<dbReference type="SMART" id="SM00387">
    <property type="entry name" value="HATPase_c"/>
    <property type="match status" value="1"/>
</dbReference>
<evidence type="ECO:0000256" key="1">
    <source>
        <dbReference type="ARBA" id="ARBA00000085"/>
    </source>
</evidence>
<feature type="domain" description="Histidine kinase/HSP90-like ATPase" evidence="10">
    <location>
        <begin position="661"/>
        <end position="756"/>
    </location>
</feature>
<evidence type="ECO:0000313" key="11">
    <source>
        <dbReference type="EMBL" id="ACU59579.1"/>
    </source>
</evidence>
<gene>
    <name evidence="11" type="ordered locus">Cpin_2086</name>
</gene>
<dbReference type="EC" id="2.7.13.3" evidence="2"/>
<evidence type="ECO:0000313" key="12">
    <source>
        <dbReference type="Proteomes" id="UP000002215"/>
    </source>
</evidence>
<dbReference type="Gene3D" id="3.30.565.10">
    <property type="entry name" value="Histidine kinase-like ATPase, C-terminal domain"/>
    <property type="match status" value="1"/>
</dbReference>
<dbReference type="Pfam" id="PF13581">
    <property type="entry name" value="HATPase_c_2"/>
    <property type="match status" value="1"/>
</dbReference>
<feature type="coiled-coil region" evidence="8">
    <location>
        <begin position="449"/>
        <end position="514"/>
    </location>
</feature>
<protein>
    <recommendedName>
        <fullName evidence="2">histidine kinase</fullName>
        <ecNumber evidence="2">2.7.13.3</ecNumber>
    </recommendedName>
</protein>